<dbReference type="InterPro" id="IPR055635">
    <property type="entry name" value="DUF7211"/>
</dbReference>
<feature type="region of interest" description="Disordered" evidence="1">
    <location>
        <begin position="32"/>
        <end position="78"/>
    </location>
</feature>
<dbReference type="EMBL" id="BK015651">
    <property type="protein sequence ID" value="DAE18151.1"/>
    <property type="molecule type" value="Genomic_DNA"/>
</dbReference>
<evidence type="ECO:0000313" key="2">
    <source>
        <dbReference type="EMBL" id="DAE18151.1"/>
    </source>
</evidence>
<feature type="compositionally biased region" description="Basic and acidic residues" evidence="1">
    <location>
        <begin position="32"/>
        <end position="52"/>
    </location>
</feature>
<feature type="compositionally biased region" description="Basic and acidic residues" evidence="1">
    <location>
        <begin position="61"/>
        <end position="78"/>
    </location>
</feature>
<proteinExistence type="predicted"/>
<evidence type="ECO:0000256" key="1">
    <source>
        <dbReference type="SAM" id="MobiDB-lite"/>
    </source>
</evidence>
<reference evidence="2" key="1">
    <citation type="journal article" date="2021" name="Proc. Natl. Acad. Sci. U.S.A.">
        <title>A Catalog of Tens of Thousands of Viruses from Human Metagenomes Reveals Hidden Associations with Chronic Diseases.</title>
        <authorList>
            <person name="Tisza M.J."/>
            <person name="Buck C.B."/>
        </authorList>
    </citation>
    <scope>NUCLEOTIDE SEQUENCE</scope>
    <source>
        <strain evidence="2">CtEBu1</strain>
    </source>
</reference>
<protein>
    <submittedName>
        <fullName evidence="2">Uncharacterized protein</fullName>
    </submittedName>
</protein>
<name>A0A8S5QFW7_9CAUD</name>
<accession>A0A8S5QFW7</accession>
<sequence length="171" mass="19574">MENSMLLHYGIKGMKWGVRRYQNKDGTLTAAGEKRYDRDKRENAAKKKENRIDLTNPDPQRWAKEDLERTKRTVDSSSDLVKEMKKLEQTTTSKPTPKRMDLSEMTDKEMRDKINRELLERQYNQLFSDTSPAQVSKGRQALRDTLEVAGSVLAIAGSSLSIALAIKELRG</sequence>
<dbReference type="Pfam" id="PF23847">
    <property type="entry name" value="DUF7211"/>
    <property type="match status" value="1"/>
</dbReference>
<organism evidence="2">
    <name type="scientific">Siphoviridae sp. ctEBu1</name>
    <dbReference type="NCBI Taxonomy" id="2825393"/>
    <lineage>
        <taxon>Viruses</taxon>
        <taxon>Duplodnaviria</taxon>
        <taxon>Heunggongvirae</taxon>
        <taxon>Uroviricota</taxon>
        <taxon>Caudoviricetes</taxon>
    </lineage>
</organism>